<gene>
    <name evidence="1" type="ORF">TTRE_0000133701</name>
</gene>
<name>A0A077YZ82_TRITR</name>
<dbReference type="AlphaFoldDB" id="A0A077YZ82"/>
<sequence length="123" mass="13675">MDESKKDKPPTDQKVIETAKKFVDKKLVDDEKAVTWALKSSNITVVKGNKLAGQLIILFNAVIVDCPSKTQIKMSEMLKFAVKDPKDNCKPNVINMKAEHPCSLLYSKYSGNSNLACSMIRGK</sequence>
<dbReference type="Proteomes" id="UP000030665">
    <property type="component" value="Unassembled WGS sequence"/>
</dbReference>
<proteinExistence type="predicted"/>
<accession>A0A077YZ82</accession>
<evidence type="ECO:0000313" key="2">
    <source>
        <dbReference type="Proteomes" id="UP000030665"/>
    </source>
</evidence>
<organism evidence="1 2">
    <name type="scientific">Trichuris trichiura</name>
    <name type="common">Whipworm</name>
    <name type="synonym">Trichocephalus trichiurus</name>
    <dbReference type="NCBI Taxonomy" id="36087"/>
    <lineage>
        <taxon>Eukaryota</taxon>
        <taxon>Metazoa</taxon>
        <taxon>Ecdysozoa</taxon>
        <taxon>Nematoda</taxon>
        <taxon>Enoplea</taxon>
        <taxon>Dorylaimia</taxon>
        <taxon>Trichinellida</taxon>
        <taxon>Trichuridae</taxon>
        <taxon>Trichuris</taxon>
    </lineage>
</organism>
<reference evidence="1" key="2">
    <citation type="submission" date="2014-03" db="EMBL/GenBank/DDBJ databases">
        <title>The whipworm genome and dual-species transcriptomics of an intimate host-pathogen interaction.</title>
        <authorList>
            <person name="Foth B.J."/>
            <person name="Tsai I.J."/>
            <person name="Reid A.J."/>
            <person name="Bancroft A.J."/>
            <person name="Nichol S."/>
            <person name="Tracey A."/>
            <person name="Holroyd N."/>
            <person name="Cotton J.A."/>
            <person name="Stanley E.J."/>
            <person name="Zarowiecki M."/>
            <person name="Liu J.Z."/>
            <person name="Huckvale T."/>
            <person name="Cooper P.J."/>
            <person name="Grencis R.K."/>
            <person name="Berriman M."/>
        </authorList>
    </citation>
    <scope>NUCLEOTIDE SEQUENCE [LARGE SCALE GENOMIC DNA]</scope>
</reference>
<evidence type="ECO:0000313" key="1">
    <source>
        <dbReference type="EMBL" id="CDW53074.1"/>
    </source>
</evidence>
<protein>
    <submittedName>
        <fullName evidence="1">Uncharacterized protein</fullName>
    </submittedName>
</protein>
<keyword evidence="2" id="KW-1185">Reference proteome</keyword>
<dbReference type="EMBL" id="HG805839">
    <property type="protein sequence ID" value="CDW53074.1"/>
    <property type="molecule type" value="Genomic_DNA"/>
</dbReference>
<reference evidence="1" key="1">
    <citation type="submission" date="2014-01" db="EMBL/GenBank/DDBJ databases">
        <authorList>
            <person name="Aslett M."/>
        </authorList>
    </citation>
    <scope>NUCLEOTIDE SEQUENCE</scope>
</reference>